<dbReference type="SUPFAM" id="SSF52540">
    <property type="entry name" value="P-loop containing nucleoside triphosphate hydrolases"/>
    <property type="match status" value="2"/>
</dbReference>
<dbReference type="GO" id="GO:0003677">
    <property type="term" value="F:DNA binding"/>
    <property type="evidence" value="ECO:0007669"/>
    <property type="project" value="TreeGrafter"/>
</dbReference>
<dbReference type="SMART" id="SM00490">
    <property type="entry name" value="HELICc"/>
    <property type="match status" value="1"/>
</dbReference>
<feature type="non-terminal residue" evidence="5">
    <location>
        <position position="1"/>
    </location>
</feature>
<dbReference type="Pfam" id="PF00176">
    <property type="entry name" value="SNF2-rel_dom"/>
    <property type="match status" value="1"/>
</dbReference>
<dbReference type="Proteomes" id="UP001190700">
    <property type="component" value="Unassembled WGS sequence"/>
</dbReference>
<sequence>TPLQNNLQELWALLNFMDPTHFASLEAFQRRFGEIQESRQVAALHTALKPYLLRRLKSDVEQALPSRLETLVECQMAEMQKKVYRSLFEHNFDHLQMGCKQKNFANFTNLMMELRKCCNHPYLIRGVEEAGVEARPVPLSDNKAMSDDLVKVCGKLQLLDKLLAKLHAGGHKVLIFSQMTRVLDILEDYCTGRRYMYERLDGSVSGRERQAAIDRFTDSASERFIFLLSTKAGGVGINLVAADTCIIFDSDWNPQNDAQALARCHRIGQTQQVHVYRLLMAKTYERRMLDTASRKLGLERAIFGGLDVSEGSEGSTGTTSAEARAEIENLLRHGAYGAFLQVP</sequence>
<dbReference type="Gene3D" id="3.40.50.10810">
    <property type="entry name" value="Tandem AAA-ATPase domain"/>
    <property type="match status" value="1"/>
</dbReference>
<evidence type="ECO:0000256" key="2">
    <source>
        <dbReference type="ARBA" id="ARBA00022801"/>
    </source>
</evidence>
<dbReference type="InterPro" id="IPR027417">
    <property type="entry name" value="P-loop_NTPase"/>
</dbReference>
<feature type="non-terminal residue" evidence="5">
    <location>
        <position position="343"/>
    </location>
</feature>
<proteinExistence type="predicted"/>
<dbReference type="GO" id="GO:0005524">
    <property type="term" value="F:ATP binding"/>
    <property type="evidence" value="ECO:0007669"/>
    <property type="project" value="InterPro"/>
</dbReference>
<accession>A0AAE0FGA5</accession>
<dbReference type="GO" id="GO:0016887">
    <property type="term" value="F:ATP hydrolysis activity"/>
    <property type="evidence" value="ECO:0007669"/>
    <property type="project" value="TreeGrafter"/>
</dbReference>
<dbReference type="InterPro" id="IPR000330">
    <property type="entry name" value="SNF2_N"/>
</dbReference>
<dbReference type="EMBL" id="LGRX02019095">
    <property type="protein sequence ID" value="KAK3258990.1"/>
    <property type="molecule type" value="Genomic_DNA"/>
</dbReference>
<dbReference type="GO" id="GO:0003682">
    <property type="term" value="F:chromatin binding"/>
    <property type="evidence" value="ECO:0007669"/>
    <property type="project" value="TreeGrafter"/>
</dbReference>
<dbReference type="Gene3D" id="3.40.50.300">
    <property type="entry name" value="P-loop containing nucleotide triphosphate hydrolases"/>
    <property type="match status" value="1"/>
</dbReference>
<evidence type="ECO:0000313" key="6">
    <source>
        <dbReference type="Proteomes" id="UP001190700"/>
    </source>
</evidence>
<dbReference type="CDD" id="cd18793">
    <property type="entry name" value="SF2_C_SNF"/>
    <property type="match status" value="1"/>
</dbReference>
<dbReference type="AlphaFoldDB" id="A0AAE0FGA5"/>
<protein>
    <recommendedName>
        <fullName evidence="4">Helicase C-terminal domain-containing protein</fullName>
    </recommendedName>
</protein>
<evidence type="ECO:0000256" key="3">
    <source>
        <dbReference type="ARBA" id="ARBA00023242"/>
    </source>
</evidence>
<dbReference type="GO" id="GO:0000785">
    <property type="term" value="C:chromatin"/>
    <property type="evidence" value="ECO:0007669"/>
    <property type="project" value="TreeGrafter"/>
</dbReference>
<gene>
    <name evidence="5" type="ORF">CYMTET_31992</name>
</gene>
<keyword evidence="6" id="KW-1185">Reference proteome</keyword>
<dbReference type="InterPro" id="IPR001650">
    <property type="entry name" value="Helicase_C-like"/>
</dbReference>
<evidence type="ECO:0000259" key="4">
    <source>
        <dbReference type="PROSITE" id="PS51194"/>
    </source>
</evidence>
<keyword evidence="2" id="KW-0378">Hydrolase</keyword>
<dbReference type="Pfam" id="PF00271">
    <property type="entry name" value="Helicase_C"/>
    <property type="match status" value="1"/>
</dbReference>
<organism evidence="5 6">
    <name type="scientific">Cymbomonas tetramitiformis</name>
    <dbReference type="NCBI Taxonomy" id="36881"/>
    <lineage>
        <taxon>Eukaryota</taxon>
        <taxon>Viridiplantae</taxon>
        <taxon>Chlorophyta</taxon>
        <taxon>Pyramimonadophyceae</taxon>
        <taxon>Pyramimonadales</taxon>
        <taxon>Pyramimonadaceae</taxon>
        <taxon>Cymbomonas</taxon>
    </lineage>
</organism>
<dbReference type="PROSITE" id="PS51194">
    <property type="entry name" value="HELICASE_CTER"/>
    <property type="match status" value="1"/>
</dbReference>
<feature type="domain" description="Helicase C-terminal" evidence="4">
    <location>
        <begin position="158"/>
        <end position="309"/>
    </location>
</feature>
<dbReference type="PANTHER" id="PTHR45623">
    <property type="entry name" value="CHROMODOMAIN-HELICASE-DNA-BINDING PROTEIN 3-RELATED-RELATED"/>
    <property type="match status" value="1"/>
</dbReference>
<dbReference type="InterPro" id="IPR038718">
    <property type="entry name" value="SNF2-like_sf"/>
</dbReference>
<dbReference type="InterPro" id="IPR049730">
    <property type="entry name" value="SNF2/RAD54-like_C"/>
</dbReference>
<dbReference type="GO" id="GO:0140658">
    <property type="term" value="F:ATP-dependent chromatin remodeler activity"/>
    <property type="evidence" value="ECO:0007669"/>
    <property type="project" value="TreeGrafter"/>
</dbReference>
<reference evidence="5 6" key="1">
    <citation type="journal article" date="2015" name="Genome Biol. Evol.">
        <title>Comparative Genomics of a Bacterivorous Green Alga Reveals Evolutionary Causalities and Consequences of Phago-Mixotrophic Mode of Nutrition.</title>
        <authorList>
            <person name="Burns J.A."/>
            <person name="Paasch A."/>
            <person name="Narechania A."/>
            <person name="Kim E."/>
        </authorList>
    </citation>
    <scope>NUCLEOTIDE SEQUENCE [LARGE SCALE GENOMIC DNA]</scope>
    <source>
        <strain evidence="5 6">PLY_AMNH</strain>
    </source>
</reference>
<keyword evidence="3" id="KW-0539">Nucleus</keyword>
<comment type="caution">
    <text evidence="5">The sequence shown here is derived from an EMBL/GenBank/DDBJ whole genome shotgun (WGS) entry which is preliminary data.</text>
</comment>
<comment type="subcellular location">
    <subcellularLocation>
        <location evidence="1">Nucleus</location>
    </subcellularLocation>
</comment>
<name>A0AAE0FGA5_9CHLO</name>
<evidence type="ECO:0000313" key="5">
    <source>
        <dbReference type="EMBL" id="KAK3258990.1"/>
    </source>
</evidence>
<dbReference type="GO" id="GO:0005634">
    <property type="term" value="C:nucleus"/>
    <property type="evidence" value="ECO:0007669"/>
    <property type="project" value="UniProtKB-SubCell"/>
</dbReference>
<evidence type="ECO:0000256" key="1">
    <source>
        <dbReference type="ARBA" id="ARBA00004123"/>
    </source>
</evidence>
<dbReference type="GO" id="GO:0042393">
    <property type="term" value="F:histone binding"/>
    <property type="evidence" value="ECO:0007669"/>
    <property type="project" value="TreeGrafter"/>
</dbReference>